<evidence type="ECO:0000313" key="2">
    <source>
        <dbReference type="EMBL" id="OJI99228.1"/>
    </source>
</evidence>
<accession>A0A1L9PCI1</accession>
<protein>
    <submittedName>
        <fullName evidence="2">Uncharacterized protein</fullName>
    </submittedName>
</protein>
<proteinExistence type="predicted"/>
<keyword evidence="1" id="KW-1133">Transmembrane helix</keyword>
<evidence type="ECO:0000256" key="1">
    <source>
        <dbReference type="SAM" id="Phobius"/>
    </source>
</evidence>
<keyword evidence="3" id="KW-1185">Reference proteome</keyword>
<sequence length="143" mass="16252">MVELKLGWMRSAGSSRLMATMTEAPPAPDLGLGTSHLRTPGSTHGVDADHVRIHHEHFLQSSIRIYCTEDESERIPETPDQLPSRLGRMCSRAMTTKHYAHIMLILYSLYDCIMLASLLTIYTITMSYHLYLESYQACTEYGR</sequence>
<dbReference type="VEuPathDB" id="FungiDB:ASPVEDRAFT_507242"/>
<organism evidence="2 3">
    <name type="scientific">Aspergillus versicolor CBS 583.65</name>
    <dbReference type="NCBI Taxonomy" id="1036611"/>
    <lineage>
        <taxon>Eukaryota</taxon>
        <taxon>Fungi</taxon>
        <taxon>Dikarya</taxon>
        <taxon>Ascomycota</taxon>
        <taxon>Pezizomycotina</taxon>
        <taxon>Eurotiomycetes</taxon>
        <taxon>Eurotiomycetidae</taxon>
        <taxon>Eurotiales</taxon>
        <taxon>Aspergillaceae</taxon>
        <taxon>Aspergillus</taxon>
        <taxon>Aspergillus subgen. Nidulantes</taxon>
    </lineage>
</organism>
<dbReference type="AlphaFoldDB" id="A0A1L9PCI1"/>
<feature type="transmembrane region" description="Helical" evidence="1">
    <location>
        <begin position="102"/>
        <end position="124"/>
    </location>
</feature>
<dbReference type="EMBL" id="KV878126">
    <property type="protein sequence ID" value="OJI99228.1"/>
    <property type="molecule type" value="Genomic_DNA"/>
</dbReference>
<dbReference type="Proteomes" id="UP000184073">
    <property type="component" value="Unassembled WGS sequence"/>
</dbReference>
<dbReference type="GeneID" id="63729864"/>
<keyword evidence="1" id="KW-0472">Membrane</keyword>
<keyword evidence="1" id="KW-0812">Transmembrane</keyword>
<evidence type="ECO:0000313" key="3">
    <source>
        <dbReference type="Proteomes" id="UP000184073"/>
    </source>
</evidence>
<dbReference type="RefSeq" id="XP_040664991.1">
    <property type="nucleotide sequence ID" value="XM_040814353.1"/>
</dbReference>
<gene>
    <name evidence="2" type="ORF">ASPVEDRAFT_507242</name>
</gene>
<reference evidence="3" key="1">
    <citation type="journal article" date="2017" name="Genome Biol.">
        <title>Comparative genomics reveals high biological diversity and specific adaptations in the industrially and medically important fungal genus Aspergillus.</title>
        <authorList>
            <person name="de Vries R.P."/>
            <person name="Riley R."/>
            <person name="Wiebenga A."/>
            <person name="Aguilar-Osorio G."/>
            <person name="Amillis S."/>
            <person name="Uchima C.A."/>
            <person name="Anderluh G."/>
            <person name="Asadollahi M."/>
            <person name="Askin M."/>
            <person name="Barry K."/>
            <person name="Battaglia E."/>
            <person name="Bayram O."/>
            <person name="Benocci T."/>
            <person name="Braus-Stromeyer S.A."/>
            <person name="Caldana C."/>
            <person name="Canovas D."/>
            <person name="Cerqueira G.C."/>
            <person name="Chen F."/>
            <person name="Chen W."/>
            <person name="Choi C."/>
            <person name="Clum A."/>
            <person name="Dos Santos R.A."/>
            <person name="Damasio A.R."/>
            <person name="Diallinas G."/>
            <person name="Emri T."/>
            <person name="Fekete E."/>
            <person name="Flipphi M."/>
            <person name="Freyberg S."/>
            <person name="Gallo A."/>
            <person name="Gournas C."/>
            <person name="Habgood R."/>
            <person name="Hainaut M."/>
            <person name="Harispe M.L."/>
            <person name="Henrissat B."/>
            <person name="Hilden K.S."/>
            <person name="Hope R."/>
            <person name="Hossain A."/>
            <person name="Karabika E."/>
            <person name="Karaffa L."/>
            <person name="Karanyi Z."/>
            <person name="Krasevec N."/>
            <person name="Kuo A."/>
            <person name="Kusch H."/>
            <person name="LaButti K."/>
            <person name="Lagendijk E.L."/>
            <person name="Lapidus A."/>
            <person name="Levasseur A."/>
            <person name="Lindquist E."/>
            <person name="Lipzen A."/>
            <person name="Logrieco A.F."/>
            <person name="MacCabe A."/>
            <person name="Maekelae M.R."/>
            <person name="Malavazi I."/>
            <person name="Melin P."/>
            <person name="Meyer V."/>
            <person name="Mielnichuk N."/>
            <person name="Miskei M."/>
            <person name="Molnar A.P."/>
            <person name="Mule G."/>
            <person name="Ngan C.Y."/>
            <person name="Orejas M."/>
            <person name="Orosz E."/>
            <person name="Ouedraogo J.P."/>
            <person name="Overkamp K.M."/>
            <person name="Park H.-S."/>
            <person name="Perrone G."/>
            <person name="Piumi F."/>
            <person name="Punt P.J."/>
            <person name="Ram A.F."/>
            <person name="Ramon A."/>
            <person name="Rauscher S."/>
            <person name="Record E."/>
            <person name="Riano-Pachon D.M."/>
            <person name="Robert V."/>
            <person name="Roehrig J."/>
            <person name="Ruller R."/>
            <person name="Salamov A."/>
            <person name="Salih N.S."/>
            <person name="Samson R.A."/>
            <person name="Sandor E."/>
            <person name="Sanguinetti M."/>
            <person name="Schuetze T."/>
            <person name="Sepcic K."/>
            <person name="Shelest E."/>
            <person name="Sherlock G."/>
            <person name="Sophianopoulou V."/>
            <person name="Squina F.M."/>
            <person name="Sun H."/>
            <person name="Susca A."/>
            <person name="Todd R.B."/>
            <person name="Tsang A."/>
            <person name="Unkles S.E."/>
            <person name="van de Wiele N."/>
            <person name="van Rossen-Uffink D."/>
            <person name="Oliveira J.V."/>
            <person name="Vesth T.C."/>
            <person name="Visser J."/>
            <person name="Yu J.-H."/>
            <person name="Zhou M."/>
            <person name="Andersen M.R."/>
            <person name="Archer D.B."/>
            <person name="Baker S.E."/>
            <person name="Benoit I."/>
            <person name="Brakhage A.A."/>
            <person name="Braus G.H."/>
            <person name="Fischer R."/>
            <person name="Frisvad J.C."/>
            <person name="Goldman G.H."/>
            <person name="Houbraken J."/>
            <person name="Oakley B."/>
            <person name="Pocsi I."/>
            <person name="Scazzocchio C."/>
            <person name="Seiboth B."/>
            <person name="vanKuyk P.A."/>
            <person name="Wortman J."/>
            <person name="Dyer P.S."/>
            <person name="Grigoriev I.V."/>
        </authorList>
    </citation>
    <scope>NUCLEOTIDE SEQUENCE [LARGE SCALE GENOMIC DNA]</scope>
    <source>
        <strain evidence="3">CBS 583.65</strain>
    </source>
</reference>
<name>A0A1L9PCI1_ASPVE</name>